<dbReference type="AlphaFoldDB" id="A0A1A8X9Y8"/>
<evidence type="ECO:0000313" key="2">
    <source>
        <dbReference type="Proteomes" id="UP000078546"/>
    </source>
</evidence>
<reference evidence="2" key="1">
    <citation type="submission" date="2016-05" db="EMBL/GenBank/DDBJ databases">
        <authorList>
            <person name="Naeem Raeece"/>
        </authorList>
    </citation>
    <scope>NUCLEOTIDE SEQUENCE [LARGE SCALE GENOMIC DNA]</scope>
</reference>
<dbReference type="EMBL" id="FLQV01003029">
    <property type="protein sequence ID" value="SBT02061.1"/>
    <property type="molecule type" value="Genomic_DNA"/>
</dbReference>
<organism evidence="1 2">
    <name type="scientific">Plasmodium ovale curtisi</name>
    <dbReference type="NCBI Taxonomy" id="864141"/>
    <lineage>
        <taxon>Eukaryota</taxon>
        <taxon>Sar</taxon>
        <taxon>Alveolata</taxon>
        <taxon>Apicomplexa</taxon>
        <taxon>Aconoidasida</taxon>
        <taxon>Haemosporida</taxon>
        <taxon>Plasmodiidae</taxon>
        <taxon>Plasmodium</taxon>
        <taxon>Plasmodium (Plasmodium)</taxon>
    </lineage>
</organism>
<proteinExistence type="predicted"/>
<accession>A0A1A8X9Y8</accession>
<gene>
    <name evidence="1" type="ORF">POVCU1_072570</name>
</gene>
<dbReference type="Proteomes" id="UP000078546">
    <property type="component" value="Unassembled WGS sequence"/>
</dbReference>
<protein>
    <submittedName>
        <fullName evidence="1">Uncharacterized protein</fullName>
    </submittedName>
</protein>
<name>A0A1A8X9Y8_PLAOA</name>
<evidence type="ECO:0000313" key="1">
    <source>
        <dbReference type="EMBL" id="SBT02061.1"/>
    </source>
</evidence>
<sequence length="72" mass="8493">MVRKDKSEIRKEIKKKIKNNPKLCKKEKGTNIVNNPLSNITKNKNDLKSSLEIKKKKKEIVLENPKHEKRDI</sequence>